<dbReference type="STRING" id="1245769.A0A0C7NEV6"/>
<dbReference type="GO" id="GO:0007010">
    <property type="term" value="P:cytoskeleton organization"/>
    <property type="evidence" value="ECO:0007669"/>
    <property type="project" value="EnsemblFungi"/>
</dbReference>
<dbReference type="InterPro" id="IPR019183">
    <property type="entry name" value="NAA25_NatB_aux_su"/>
</dbReference>
<accession>A0A0C7NEV6</accession>
<dbReference type="EMBL" id="LN736369">
    <property type="protein sequence ID" value="CEP64242.1"/>
    <property type="molecule type" value="Genomic_DNA"/>
</dbReference>
<reference evidence="2 3" key="1">
    <citation type="submission" date="2014-12" db="EMBL/GenBank/DDBJ databases">
        <authorList>
            <person name="Neuveglise Cecile"/>
        </authorList>
    </citation>
    <scope>NUCLEOTIDE SEQUENCE [LARGE SCALE GENOMIC DNA]</scope>
    <source>
        <strain evidence="2 3">CBS 12615</strain>
    </source>
</reference>
<dbReference type="GO" id="GO:0004596">
    <property type="term" value="F:protein-N-terminal amino-acid acetyltransferase activity"/>
    <property type="evidence" value="ECO:0007669"/>
    <property type="project" value="EnsemblFungi"/>
</dbReference>
<evidence type="ECO:0000256" key="1">
    <source>
        <dbReference type="ARBA" id="ARBA00006298"/>
    </source>
</evidence>
<proteinExistence type="inferred from homology"/>
<organism evidence="2 3">
    <name type="scientific">Lachancea lanzarotensis</name>
    <dbReference type="NCBI Taxonomy" id="1245769"/>
    <lineage>
        <taxon>Eukaryota</taxon>
        <taxon>Fungi</taxon>
        <taxon>Dikarya</taxon>
        <taxon>Ascomycota</taxon>
        <taxon>Saccharomycotina</taxon>
        <taxon>Saccharomycetes</taxon>
        <taxon>Saccharomycetales</taxon>
        <taxon>Saccharomycetaceae</taxon>
        <taxon>Lachancea</taxon>
    </lineage>
</organism>
<dbReference type="GO" id="GO:0000001">
    <property type="term" value="P:mitochondrion inheritance"/>
    <property type="evidence" value="ECO:0007669"/>
    <property type="project" value="EnsemblFungi"/>
</dbReference>
<dbReference type="GO" id="GO:0031416">
    <property type="term" value="C:NatB complex"/>
    <property type="evidence" value="ECO:0007669"/>
    <property type="project" value="EnsemblFungi"/>
</dbReference>
<protein>
    <submittedName>
        <fullName evidence="2">LALA0S10e05732g1_1</fullName>
    </submittedName>
</protein>
<sequence length="780" mass="89723">MEAAGDEILDALNSENGKLAVRLSGKLCAKFPKASYAKILEQYVRFRLNSNKGNEVTSLEQTLANCGVPSDLRSLALLHRFRLELGQPDRALEAYKLAMQKYPSADIGYAWFCKAIEDSNYRNMAQSSFQLRRWAQDPRMVQFWYALSTVVSLKLQADQFSTKERQLNAMLAYKTIETLRPFRSDQERVIFCHVCEVCGDKSRAIVDELLPLFLNDTDNEFSVDLYLKNFLLTHLKALEDHANLIEVCRRLLTLLDDFGLLTQLIESAKIRQIPRKEVEIIIKARDSRNHRLAYLHMDSVYCESISEKSLEQYLERFHDKPCCVSDLKSYGEKLTSEAIEQSFKKFESGIMHDCNYSRLTEIQDSEHFITLFRKYKGDLDAKLKTDYSPCSYFILKIVESLINDTNITFQNLLASIVILEQYQTLDPYNFDTRVWLVVLYNHLGCPSLAFSHYAQLKVKNLQVDTMDFLMTTRYASLFPVKGHTFFEQVEASDNVYESIDNLPRFIQIAFERQSYGKILGMLELHDKIARSTGRWSKQGERLLQARLFNDKRGGLLRKLNDSWRHLCLYNLNHGISVDKNMPVELNDNRDFSVLGPMAKSCTVVTSYLRQDNAAVLGGNLREMMMGLVERNTSIDQFIQQHGTNLTAQMTASEAWGLEVAQLVYESQLNSTKSANLLAKLRSRPDIQTNGWRLCHDYHTQLATLKSLDQLKRMKDPECKHFIKSQLCLLREKGPLLFQDYISTISASTPTNTIVDKLGLQQHDLDIANSVRTIFKVARNL</sequence>
<dbReference type="AlphaFoldDB" id="A0A0C7NEV6"/>
<dbReference type="Pfam" id="PF09797">
    <property type="entry name" value="NatB_MDM20"/>
    <property type="match status" value="1"/>
</dbReference>
<dbReference type="GO" id="GO:0032956">
    <property type="term" value="P:regulation of actin cytoskeleton organization"/>
    <property type="evidence" value="ECO:0007669"/>
    <property type="project" value="EnsemblFungi"/>
</dbReference>
<dbReference type="PANTHER" id="PTHR22767:SF3">
    <property type="entry name" value="N-ALPHA-ACETYLTRANSFERASE 25, NATB AUXILIARY SUBUNIT"/>
    <property type="match status" value="1"/>
</dbReference>
<dbReference type="GeneID" id="34687789"/>
<dbReference type="RefSeq" id="XP_022630451.1">
    <property type="nucleotide sequence ID" value="XM_022770545.1"/>
</dbReference>
<name>A0A0C7NEV6_9SACH</name>
<gene>
    <name evidence="2" type="ORF">LALA0_S10e05732g</name>
</gene>
<dbReference type="PANTHER" id="PTHR22767">
    <property type="entry name" value="N-TERMINAL ACETYLTRANSFERASE-RELATED"/>
    <property type="match status" value="1"/>
</dbReference>
<comment type="similarity">
    <text evidence="1">Belongs to the MDM20/NAA25 family.</text>
</comment>
<evidence type="ECO:0000313" key="3">
    <source>
        <dbReference type="Proteomes" id="UP000054304"/>
    </source>
</evidence>
<dbReference type="OrthoDB" id="1874341at2759"/>
<keyword evidence="3" id="KW-1185">Reference proteome</keyword>
<dbReference type="HOGENOM" id="CLU_019572_0_0_1"/>
<evidence type="ECO:0000313" key="2">
    <source>
        <dbReference type="EMBL" id="CEP64242.1"/>
    </source>
</evidence>
<dbReference type="Proteomes" id="UP000054304">
    <property type="component" value="Unassembled WGS sequence"/>
</dbReference>